<dbReference type="PANTHER" id="PTHR30468:SF1">
    <property type="entry name" value="ALPHA-KETOGLUTARATE-DEPENDENT SULFONATE DIOXYGENASE"/>
    <property type="match status" value="1"/>
</dbReference>
<dbReference type="EMBL" id="AP012057">
    <property type="protein sequence ID" value="BAN04418.1"/>
    <property type="molecule type" value="Genomic_DNA"/>
</dbReference>
<dbReference type="OrthoDB" id="581608at2"/>
<dbReference type="InterPro" id="IPR042098">
    <property type="entry name" value="TauD-like_sf"/>
</dbReference>
<dbReference type="GO" id="GO:0016706">
    <property type="term" value="F:2-oxoglutarate-dependent dioxygenase activity"/>
    <property type="evidence" value="ECO:0007669"/>
    <property type="project" value="TreeGrafter"/>
</dbReference>
<comment type="similarity">
    <text evidence="1">Belongs to the TfdA dioxygenase family.</text>
</comment>
<reference evidence="7 8" key="1">
    <citation type="journal article" date="2013" name="Int. J. Syst. Evol. Microbiol.">
        <title>Ilumatobacter nonamiense sp. nov. and Ilumatobacter coccineum sp. nov., isolated from seashore sand.</title>
        <authorList>
            <person name="Matsumoto A."/>
            <person name="Kasai H."/>
            <person name="Matsuo Y."/>
            <person name="Shizuri Y."/>
            <person name="Ichikawa N."/>
            <person name="Fujita N."/>
            <person name="Omura S."/>
            <person name="Takahashi Y."/>
        </authorList>
    </citation>
    <scope>NUCLEOTIDE SEQUENCE [LARGE SCALE GENOMIC DNA]</scope>
    <source>
        <strain evidence="8">NBRC 103263 / KCTC 29153 / YM16-304</strain>
    </source>
</reference>
<dbReference type="PANTHER" id="PTHR30468">
    <property type="entry name" value="ALPHA-KETOGLUTARATE-DEPENDENT SULFONATE DIOXYGENASE"/>
    <property type="match status" value="1"/>
</dbReference>
<dbReference type="InterPro" id="IPR003819">
    <property type="entry name" value="TauD/TfdA-like"/>
</dbReference>
<proteinExistence type="inferred from homology"/>
<dbReference type="AlphaFoldDB" id="A0A6C7EIQ5"/>
<protein>
    <submittedName>
        <fullName evidence="7">Putative dioxygenase</fullName>
    </submittedName>
</protein>
<dbReference type="RefSeq" id="WP_015443665.1">
    <property type="nucleotide sequence ID" value="NC_020520.1"/>
</dbReference>
<evidence type="ECO:0000256" key="2">
    <source>
        <dbReference type="ARBA" id="ARBA00022723"/>
    </source>
</evidence>
<dbReference type="Pfam" id="PF02668">
    <property type="entry name" value="TauD"/>
    <property type="match status" value="1"/>
</dbReference>
<evidence type="ECO:0000256" key="1">
    <source>
        <dbReference type="ARBA" id="ARBA00005896"/>
    </source>
</evidence>
<keyword evidence="3 7" id="KW-0223">Dioxygenase</keyword>
<evidence type="ECO:0000259" key="6">
    <source>
        <dbReference type="Pfam" id="PF02668"/>
    </source>
</evidence>
<evidence type="ECO:0000313" key="8">
    <source>
        <dbReference type="Proteomes" id="UP000011863"/>
    </source>
</evidence>
<name>A0A6C7EIQ5_ILUCY</name>
<feature type="domain" description="TauD/TfdA-like" evidence="6">
    <location>
        <begin position="4"/>
        <end position="266"/>
    </location>
</feature>
<dbReference type="InterPro" id="IPR051323">
    <property type="entry name" value="AtsK-like"/>
</dbReference>
<evidence type="ECO:0000256" key="4">
    <source>
        <dbReference type="ARBA" id="ARBA00023002"/>
    </source>
</evidence>
<dbReference type="GO" id="GO:0046872">
    <property type="term" value="F:metal ion binding"/>
    <property type="evidence" value="ECO:0007669"/>
    <property type="project" value="UniProtKB-KW"/>
</dbReference>
<evidence type="ECO:0000313" key="7">
    <source>
        <dbReference type="EMBL" id="BAN04418.1"/>
    </source>
</evidence>
<evidence type="ECO:0000256" key="3">
    <source>
        <dbReference type="ARBA" id="ARBA00022964"/>
    </source>
</evidence>
<sequence length="279" mass="30654">MIITEITEHVGAELSDVDLSSLSDAEVAEIREAWAQYGVLFFHDQHLTEDQHIEFAERFADIDINQFFTPVDGYPKIAQVLKEADQTTNIGGGWHTDHSYDEIPAKGSILLAHEVPPTGGDTCFLSVAAAFDALSDGLKETLRGLRAHHSNEHIFGKGGLAARDAEGRIGNPEGVGGTTHPVVVRHPDTGRELLYVNGAFTTHFVGWTVEESKPLLDFLLGHTASGPFSHQFSWKPGSIAMWDNRSTWHWALNDYDGHRRLMHRITIQGEPLSGAVATG</sequence>
<dbReference type="Gene3D" id="3.60.130.10">
    <property type="entry name" value="Clavaminate synthase-like"/>
    <property type="match status" value="1"/>
</dbReference>
<evidence type="ECO:0000256" key="5">
    <source>
        <dbReference type="ARBA" id="ARBA00023004"/>
    </source>
</evidence>
<dbReference type="SUPFAM" id="SSF51197">
    <property type="entry name" value="Clavaminate synthase-like"/>
    <property type="match status" value="1"/>
</dbReference>
<dbReference type="KEGG" id="aym:YM304_41040"/>
<keyword evidence="5" id="KW-0408">Iron</keyword>
<keyword evidence="4" id="KW-0560">Oxidoreductase</keyword>
<dbReference type="GO" id="GO:0005737">
    <property type="term" value="C:cytoplasm"/>
    <property type="evidence" value="ECO:0007669"/>
    <property type="project" value="TreeGrafter"/>
</dbReference>
<gene>
    <name evidence="7" type="ORF">YM304_41040</name>
</gene>
<dbReference type="Proteomes" id="UP000011863">
    <property type="component" value="Chromosome"/>
</dbReference>
<keyword evidence="8" id="KW-1185">Reference proteome</keyword>
<organism evidence="7 8">
    <name type="scientific">Ilumatobacter coccineus (strain NBRC 103263 / KCTC 29153 / YM16-304)</name>
    <dbReference type="NCBI Taxonomy" id="1313172"/>
    <lineage>
        <taxon>Bacteria</taxon>
        <taxon>Bacillati</taxon>
        <taxon>Actinomycetota</taxon>
        <taxon>Acidimicrobiia</taxon>
        <taxon>Acidimicrobiales</taxon>
        <taxon>Ilumatobacteraceae</taxon>
        <taxon>Ilumatobacter</taxon>
    </lineage>
</organism>
<accession>A0A6C7EIQ5</accession>
<keyword evidence="2" id="KW-0479">Metal-binding</keyword>